<dbReference type="Proteomes" id="UP000007058">
    <property type="component" value="Chromosome"/>
</dbReference>
<protein>
    <submittedName>
        <fullName evidence="1">Uncharacterized protein</fullName>
    </submittedName>
</protein>
<dbReference type="KEGG" id="mag:amb1774"/>
<dbReference type="STRING" id="342108.amb1774"/>
<sequence>MAVQRYTFGAGKVFATPTNTSAVTPIRLFDVAESSLSIKAKSSKGQGGQVYAVASGRVSEECTGKVKFLRNDPRIAAYLFHGVDLISGQNALADLEQVTLSVATVTVANGAHFLYDGGVINGLNAASFNRITTGTPLAGQYKVDTNGQYTFAAADVTAGVKVAISYHYTIANSGFQYTVSNQEQGMAPYFRLALEKSFNSPSGLITDGYVIYAAQATGMTFGGKQGEFETVEIDWEAVPDALGNIYTRSVNGAAI</sequence>
<evidence type="ECO:0000313" key="2">
    <source>
        <dbReference type="Proteomes" id="UP000007058"/>
    </source>
</evidence>
<dbReference type="OrthoDB" id="6816093at2"/>
<gene>
    <name evidence="1" type="ordered locus">amb1774</name>
</gene>
<organism evidence="1 2">
    <name type="scientific">Paramagnetospirillum magneticum (strain ATCC 700264 / AMB-1)</name>
    <name type="common">Magnetospirillum magneticum</name>
    <dbReference type="NCBI Taxonomy" id="342108"/>
    <lineage>
        <taxon>Bacteria</taxon>
        <taxon>Pseudomonadati</taxon>
        <taxon>Pseudomonadota</taxon>
        <taxon>Alphaproteobacteria</taxon>
        <taxon>Rhodospirillales</taxon>
        <taxon>Magnetospirillaceae</taxon>
        <taxon>Paramagnetospirillum</taxon>
    </lineage>
</organism>
<proteinExistence type="predicted"/>
<dbReference type="EMBL" id="AP007255">
    <property type="protein sequence ID" value="BAE50578.1"/>
    <property type="molecule type" value="Genomic_DNA"/>
</dbReference>
<dbReference type="HOGENOM" id="CLU_1089047_0_0_5"/>
<keyword evidence="2" id="KW-1185">Reference proteome</keyword>
<dbReference type="RefSeq" id="WP_011384179.1">
    <property type="nucleotide sequence ID" value="NC_007626.1"/>
</dbReference>
<dbReference type="AlphaFoldDB" id="Q2W6E7"/>
<evidence type="ECO:0000313" key="1">
    <source>
        <dbReference type="EMBL" id="BAE50578.1"/>
    </source>
</evidence>
<name>Q2W6E7_PARM1</name>
<reference evidence="1 2" key="1">
    <citation type="journal article" date="2005" name="DNA Res.">
        <title>Complete genome sequence of the facultative anaerobic magnetotactic bacterium Magnetospirillum sp. strain AMB-1.</title>
        <authorList>
            <person name="Matsunaga T."/>
            <person name="Okamura Y."/>
            <person name="Fukuda Y."/>
            <person name="Wahyudi A.T."/>
            <person name="Murase Y."/>
            <person name="Takeyama H."/>
        </authorList>
    </citation>
    <scope>NUCLEOTIDE SEQUENCE [LARGE SCALE GENOMIC DNA]</scope>
    <source>
        <strain evidence="2">ATCC 700264 / AMB-1</strain>
    </source>
</reference>
<accession>Q2W6E7</accession>